<comment type="domain">
    <text evidence="9">Comprises of two domains. The C-terminal domain contains the binding site for glutamine and catalyzes the hydrolysis of this substrate to glutamate and ammonia. The N-terminal domain is anticipated to bind ATP and cobyrinate and catalyzes the ultimate synthesis of the diamide product. The ammonia produced via the glutaminase domain is probably translocated to the adjacent domain via a molecular tunnel, where it reacts with an activated intermediate.</text>
</comment>
<keyword evidence="8 9" id="KW-0315">Glutamine amidotransferase</keyword>
<dbReference type="PANTHER" id="PTHR43873:SF1">
    <property type="entry name" value="COBYRINATE A,C-DIAMIDE SYNTHASE"/>
    <property type="match status" value="1"/>
</dbReference>
<comment type="miscellaneous">
    <text evidence="9">The a and c carboxylates of cobyrinate are activated for nucleophilic attack via formation of a phosphorylated intermediate by ATP. CbiA catalyzes first the amidation of the c-carboxylate, and then that of the a-carboxylate.</text>
</comment>
<reference evidence="12 13" key="1">
    <citation type="journal article" date="2020" name="Microorganisms">
        <title>Osmotic Adaptation and Compatible Solute Biosynthesis of Phototrophic Bacteria as Revealed from Genome Analyses.</title>
        <authorList>
            <person name="Imhoff J.F."/>
            <person name="Rahn T."/>
            <person name="Kunzel S."/>
            <person name="Keller A."/>
            <person name="Neulinger S.C."/>
        </authorList>
    </citation>
    <scope>NUCLEOTIDE SEQUENCE [LARGE SCALE GENOMIC DNA]</scope>
    <source>
        <strain evidence="12 13">DSM 6210</strain>
    </source>
</reference>
<dbReference type="Pfam" id="PF07685">
    <property type="entry name" value="GATase_3"/>
    <property type="match status" value="1"/>
</dbReference>
<comment type="pathway">
    <text evidence="9">Cofactor biosynthesis; adenosylcobalamin biosynthesis; cob(II)yrinate a,c-diamide from sirohydrochlorin (anaerobic route): step 10/10.</text>
</comment>
<evidence type="ECO:0000313" key="13">
    <source>
        <dbReference type="Proteomes" id="UP000748752"/>
    </source>
</evidence>
<dbReference type="InterPro" id="IPR004484">
    <property type="entry name" value="CbiA/CobB_synth"/>
</dbReference>
<evidence type="ECO:0000256" key="6">
    <source>
        <dbReference type="ARBA" id="ARBA00022840"/>
    </source>
</evidence>
<feature type="domain" description="CobQ/CobB/MinD/ParA nucleotide binding" evidence="10">
    <location>
        <begin position="6"/>
        <end position="188"/>
    </location>
</feature>
<keyword evidence="6 9" id="KW-0067">ATP-binding</keyword>
<evidence type="ECO:0000256" key="7">
    <source>
        <dbReference type="ARBA" id="ARBA00022842"/>
    </source>
</evidence>
<dbReference type="CDD" id="cd03130">
    <property type="entry name" value="GATase1_CobB"/>
    <property type="match status" value="1"/>
</dbReference>
<dbReference type="SUPFAM" id="SSF52540">
    <property type="entry name" value="P-loop containing nucleoside triphosphate hydrolases"/>
    <property type="match status" value="1"/>
</dbReference>
<comment type="catalytic activity">
    <reaction evidence="9">
        <text>cob(II)yrinate + 2 L-glutamine + 2 ATP + 2 H2O = cob(II)yrinate a,c diamide + 2 L-glutamate + 2 ADP + 2 phosphate + 2 H(+)</text>
        <dbReference type="Rhea" id="RHEA:26289"/>
        <dbReference type="ChEBI" id="CHEBI:15377"/>
        <dbReference type="ChEBI" id="CHEBI:15378"/>
        <dbReference type="ChEBI" id="CHEBI:29985"/>
        <dbReference type="ChEBI" id="CHEBI:30616"/>
        <dbReference type="ChEBI" id="CHEBI:43474"/>
        <dbReference type="ChEBI" id="CHEBI:58359"/>
        <dbReference type="ChEBI" id="CHEBI:58537"/>
        <dbReference type="ChEBI" id="CHEBI:58894"/>
        <dbReference type="ChEBI" id="CHEBI:456216"/>
        <dbReference type="EC" id="6.3.5.11"/>
    </reaction>
</comment>
<dbReference type="PROSITE" id="PS51274">
    <property type="entry name" value="GATASE_COBBQ"/>
    <property type="match status" value="1"/>
</dbReference>
<dbReference type="NCBIfam" id="TIGR00379">
    <property type="entry name" value="cobB"/>
    <property type="match status" value="1"/>
</dbReference>
<comment type="caution">
    <text evidence="12">The sequence shown here is derived from an EMBL/GenBank/DDBJ whole genome shotgun (WGS) entry which is preliminary data.</text>
</comment>
<accession>A0ABS1CF48</accession>
<dbReference type="HAMAP" id="MF_00027">
    <property type="entry name" value="CobB_CbiA"/>
    <property type="match status" value="1"/>
</dbReference>
<dbReference type="InterPro" id="IPR029062">
    <property type="entry name" value="Class_I_gatase-like"/>
</dbReference>
<keyword evidence="5 9" id="KW-0547">Nucleotide-binding</keyword>
<dbReference type="SUPFAM" id="SSF52317">
    <property type="entry name" value="Class I glutamine amidotransferase-like"/>
    <property type="match status" value="1"/>
</dbReference>
<evidence type="ECO:0000256" key="4">
    <source>
        <dbReference type="ARBA" id="ARBA00022598"/>
    </source>
</evidence>
<comment type="cofactor">
    <cofactor evidence="1 9">
        <name>Mg(2+)</name>
        <dbReference type="ChEBI" id="CHEBI:18420"/>
    </cofactor>
</comment>
<evidence type="ECO:0000313" key="12">
    <source>
        <dbReference type="EMBL" id="MBK1630518.1"/>
    </source>
</evidence>
<sequence length="458" mass="49849">MAHIYLAATRKSSGKTTLSIGLSRALCRRGRKVQPFKKGPDYIDPLWLSRAAGRSCLNLDYHTTPAEEIQAAFTRALADADLGFIEGNVGLFDSVDLQGAYSNAELAKLIEAPVLLVVDVQGLGRGIAPLLLGYLAFDPALRISGVILNKVGGARHEANLRRVVEYYTDLPVIGAVPRLADITIEERHLGLMPSNEAQAAEATVERITEKVAAHVDLAAVERIAETAATPPEPPPSPRTLPASTEPVRIGIARDDAFGFYYPDDLAALSAAGAELVPFSPVADTQLPDVDALFIGGGFPEMRMQELEANTAMRTAVADFIRAGNAVYAECGGLMYLTERLHWQGRCCRMCGVLRADVAMHDRPQGRGYVRLAETQAFPWPRRDGREPAEIHAHEFHHSAVITPDPDWIYGYRVLRGQGVDGRHDGIVLGNLLANYAHLRDVGGVDWTGRFLAHVRALK</sequence>
<dbReference type="Pfam" id="PF01656">
    <property type="entry name" value="CbiA"/>
    <property type="match status" value="1"/>
</dbReference>
<gene>
    <name evidence="9" type="primary">cbiA</name>
    <name evidence="12" type="ORF">CKO31_07115</name>
</gene>
<dbReference type="NCBIfam" id="NF002204">
    <property type="entry name" value="PRK01077.1"/>
    <property type="match status" value="1"/>
</dbReference>
<feature type="domain" description="CobB/CobQ-like glutamine amidotransferase" evidence="11">
    <location>
        <begin position="248"/>
        <end position="438"/>
    </location>
</feature>
<evidence type="ECO:0000259" key="10">
    <source>
        <dbReference type="Pfam" id="PF01656"/>
    </source>
</evidence>
<evidence type="ECO:0000256" key="1">
    <source>
        <dbReference type="ARBA" id="ARBA00001946"/>
    </source>
</evidence>
<dbReference type="Gene3D" id="3.40.50.880">
    <property type="match status" value="1"/>
</dbReference>
<feature type="active site" description="Nucleophile" evidence="9">
    <location>
        <position position="330"/>
    </location>
</feature>
<dbReference type="PANTHER" id="PTHR43873">
    <property type="entry name" value="COBYRINATE A,C-DIAMIDE SYNTHASE"/>
    <property type="match status" value="1"/>
</dbReference>
<keyword evidence="7 9" id="KW-0460">Magnesium</keyword>
<keyword evidence="13" id="KW-1185">Reference proteome</keyword>
<dbReference type="InterPro" id="IPR011698">
    <property type="entry name" value="GATase_3"/>
</dbReference>
<evidence type="ECO:0000256" key="5">
    <source>
        <dbReference type="ARBA" id="ARBA00022741"/>
    </source>
</evidence>
<dbReference type="RefSeq" id="WP_200235439.1">
    <property type="nucleotide sequence ID" value="NZ_NRRV01000012.1"/>
</dbReference>
<dbReference type="InterPro" id="IPR002586">
    <property type="entry name" value="CobQ/CobB/MinD/ParA_Nub-bd_dom"/>
</dbReference>
<feature type="site" description="Increases nucleophilicity of active site Cys" evidence="9">
    <location>
        <position position="437"/>
    </location>
</feature>
<name>A0ABS1CF48_9GAMM</name>
<dbReference type="Gene3D" id="3.40.50.300">
    <property type="entry name" value="P-loop containing nucleotide triphosphate hydrolases"/>
    <property type="match status" value="1"/>
</dbReference>
<comment type="similarity">
    <text evidence="2">Belongs to the CobB/CobQ family. CobQ subfamily.</text>
</comment>
<evidence type="ECO:0000256" key="8">
    <source>
        <dbReference type="ARBA" id="ARBA00022962"/>
    </source>
</evidence>
<comment type="function">
    <text evidence="9">Catalyzes the ATP-dependent amidation of the two carboxylate groups at positions a and c of cobyrinate, using either L-glutamine or ammonia as the nitrogen source.</text>
</comment>
<evidence type="ECO:0000256" key="3">
    <source>
        <dbReference type="ARBA" id="ARBA00022573"/>
    </source>
</evidence>
<keyword evidence="3 9" id="KW-0169">Cobalamin biosynthesis</keyword>
<dbReference type="Proteomes" id="UP000748752">
    <property type="component" value="Unassembled WGS sequence"/>
</dbReference>
<evidence type="ECO:0000256" key="9">
    <source>
        <dbReference type="HAMAP-Rule" id="MF_00027"/>
    </source>
</evidence>
<evidence type="ECO:0000259" key="11">
    <source>
        <dbReference type="Pfam" id="PF07685"/>
    </source>
</evidence>
<dbReference type="EMBL" id="NRRV01000012">
    <property type="protein sequence ID" value="MBK1630518.1"/>
    <property type="molecule type" value="Genomic_DNA"/>
</dbReference>
<comment type="similarity">
    <text evidence="9">Belongs to the CobB/CbiA family.</text>
</comment>
<protein>
    <recommendedName>
        <fullName evidence="9">Cobyrinate a,c-diamide synthase</fullName>
        <ecNumber evidence="9">6.3.5.11</ecNumber>
    </recommendedName>
    <alternativeName>
        <fullName evidence="9">Cobyrinic acid a,c-diamide synthetase</fullName>
    </alternativeName>
</protein>
<proteinExistence type="inferred from homology"/>
<evidence type="ECO:0000256" key="2">
    <source>
        <dbReference type="ARBA" id="ARBA00006205"/>
    </source>
</evidence>
<organism evidence="12 13">
    <name type="scientific">Thiohalocapsa halophila</name>
    <dbReference type="NCBI Taxonomy" id="69359"/>
    <lineage>
        <taxon>Bacteria</taxon>
        <taxon>Pseudomonadati</taxon>
        <taxon>Pseudomonadota</taxon>
        <taxon>Gammaproteobacteria</taxon>
        <taxon>Chromatiales</taxon>
        <taxon>Chromatiaceae</taxon>
        <taxon>Thiohalocapsa</taxon>
    </lineage>
</organism>
<dbReference type="CDD" id="cd05388">
    <property type="entry name" value="CobB_N"/>
    <property type="match status" value="1"/>
</dbReference>
<dbReference type="EC" id="6.3.5.11" evidence="9"/>
<keyword evidence="4 9" id="KW-0436">Ligase</keyword>
<dbReference type="InterPro" id="IPR027417">
    <property type="entry name" value="P-loop_NTPase"/>
</dbReference>